<dbReference type="InterPro" id="IPR031968">
    <property type="entry name" value="VASt"/>
</dbReference>
<protein>
    <recommendedName>
        <fullName evidence="8">VASt domain-containing protein</fullName>
    </recommendedName>
</protein>
<evidence type="ECO:0000256" key="3">
    <source>
        <dbReference type="ARBA" id="ARBA00010218"/>
    </source>
</evidence>
<keyword evidence="5" id="KW-1133">Transmembrane helix</keyword>
<evidence type="ECO:0000256" key="2">
    <source>
        <dbReference type="ARBA" id="ARBA00006582"/>
    </source>
</evidence>
<feature type="compositionally biased region" description="Low complexity" evidence="7">
    <location>
        <begin position="97"/>
        <end position="109"/>
    </location>
</feature>
<dbReference type="InterPro" id="IPR051482">
    <property type="entry name" value="Cholesterol_transport"/>
</dbReference>
<accession>A0A1Z5TU16</accession>
<keyword evidence="10" id="KW-1185">Reference proteome</keyword>
<organism evidence="9 10">
    <name type="scientific">Hortaea werneckii EXF-2000</name>
    <dbReference type="NCBI Taxonomy" id="1157616"/>
    <lineage>
        <taxon>Eukaryota</taxon>
        <taxon>Fungi</taxon>
        <taxon>Dikarya</taxon>
        <taxon>Ascomycota</taxon>
        <taxon>Pezizomycotina</taxon>
        <taxon>Dothideomycetes</taxon>
        <taxon>Dothideomycetidae</taxon>
        <taxon>Mycosphaerellales</taxon>
        <taxon>Teratosphaeriaceae</taxon>
        <taxon>Hortaea</taxon>
    </lineage>
</organism>
<dbReference type="GO" id="GO:0005739">
    <property type="term" value="C:mitochondrion"/>
    <property type="evidence" value="ECO:0007669"/>
    <property type="project" value="TreeGrafter"/>
</dbReference>
<sequence>MTSTVDLPQQDQAAPNGSSTQRAEEEAAARAVSVAYEKPVHNAVSQATGRPMSVTSQDRLTLAGDETPPRSTGDGDGLRRSGSVRSRLSGRRRHRASSATTGTHHTTATNGAIAAAIQSSASTLAIPNTNAVGGGHRMTGFAVASSKRNKDFHALFRSVPEDDYLIEDYSAALQRDILLHGRLYVSEGHICFSSNILGWVTNLVISFDEVVSVEKRNTAIVFPNAIAIQTLHAKNTFASFVARDSTYELLIGIWKISHPNLKSSLNGVTVENAAQGDKTEVVDAADEDAGASAEGSEDEVYDEDDEDDVGSFSDAAAPSIGGSDADGAPLSRKTSAVPVGAMTQQNGIGGARVIEAVDTAAAPAPAGAVDFPGPATHVPTECTEAAEHYDRPITDATIPAPLGKVYSLMFGPASGGFMKRWLVDDQKSRELTYADDKFGLDNDHKSITFDYIKPLNGSIGPKQTKCITTNTLLAFDLERAVTIDCSTQTPDVPSGNVFTTKTRYCLMWAPGNATRLVATCTIEWTGKSWLKGPIEKGANDGQIDYVNSLIASLKAAVSSKPNAKGGAKKGKRKVKKGNASDDAVAAKESTVAEKKRADWGMLEPLHQILEPLHALLRPFINSQVVIAVLFALLIYTWIIPPRVGTGVGMPGYSTPQRLAAYEELWRREESELWDWLEDRVGLDHMYAPDNAMREDRQKVLNARGMGRRLEDESMNEHQMDEAVRITEERLSELKEAMARKRARRQQYNYQPLKRPSTPAVPQPVRPSRHSVATGDAQQQKHLEGLANELHQFALDEVAASQKPKVTAVPKLSAARSREIHRQRTTAPVAPGVDHEMTDKDDSEYVYDTYILAPGGKDAGGSLEGEFGEVGYLVITEEDEALWEAYMEDLQSDKDFDTDDEDENAEGYYAADYPEDDLASDDEFDRNAYGYRRHGDSDNEEWDEDTGAHYSDDEQEFAKHPWKTRTPKQWKKYFGQGDSD</sequence>
<dbReference type="FunCoup" id="A0A1Z5TU16">
    <property type="interactions" value="378"/>
</dbReference>
<proteinExistence type="inferred from homology"/>
<evidence type="ECO:0000256" key="1">
    <source>
        <dbReference type="ARBA" id="ARBA00004167"/>
    </source>
</evidence>
<dbReference type="GO" id="GO:0032366">
    <property type="term" value="P:intracellular sterol transport"/>
    <property type="evidence" value="ECO:0007669"/>
    <property type="project" value="TreeGrafter"/>
</dbReference>
<dbReference type="InterPro" id="IPR004182">
    <property type="entry name" value="GRAM"/>
</dbReference>
<dbReference type="InterPro" id="IPR013883">
    <property type="entry name" value="TF_Iwr1_dom"/>
</dbReference>
<dbReference type="STRING" id="1157616.A0A1Z5TU16"/>
<evidence type="ECO:0000259" key="8">
    <source>
        <dbReference type="PROSITE" id="PS51778"/>
    </source>
</evidence>
<evidence type="ECO:0000256" key="4">
    <source>
        <dbReference type="ARBA" id="ARBA00022692"/>
    </source>
</evidence>
<dbReference type="InterPro" id="IPR011993">
    <property type="entry name" value="PH-like_dom_sf"/>
</dbReference>
<dbReference type="GO" id="GO:0005789">
    <property type="term" value="C:endoplasmic reticulum membrane"/>
    <property type="evidence" value="ECO:0007669"/>
    <property type="project" value="TreeGrafter"/>
</dbReference>
<evidence type="ECO:0000256" key="5">
    <source>
        <dbReference type="ARBA" id="ARBA00022989"/>
    </source>
</evidence>
<dbReference type="GO" id="GO:0032541">
    <property type="term" value="C:cortical endoplasmic reticulum"/>
    <property type="evidence" value="ECO:0007669"/>
    <property type="project" value="TreeGrafter"/>
</dbReference>
<dbReference type="GO" id="GO:0032934">
    <property type="term" value="F:sterol binding"/>
    <property type="evidence" value="ECO:0007669"/>
    <property type="project" value="TreeGrafter"/>
</dbReference>
<comment type="caution">
    <text evidence="9">The sequence shown here is derived from an EMBL/GenBank/DDBJ whole genome shotgun (WGS) entry which is preliminary data.</text>
</comment>
<dbReference type="OrthoDB" id="2162691at2759"/>
<feature type="region of interest" description="Disordered" evidence="7">
    <location>
        <begin position="286"/>
        <end position="334"/>
    </location>
</feature>
<dbReference type="Pfam" id="PF16016">
    <property type="entry name" value="VASt"/>
    <property type="match status" value="1"/>
</dbReference>
<dbReference type="GO" id="GO:0140268">
    <property type="term" value="C:endoplasmic reticulum-plasma membrane contact site"/>
    <property type="evidence" value="ECO:0007669"/>
    <property type="project" value="TreeGrafter"/>
</dbReference>
<dbReference type="EMBL" id="MUNK01000003">
    <property type="protein sequence ID" value="OTA39503.1"/>
    <property type="molecule type" value="Genomic_DNA"/>
</dbReference>
<dbReference type="SMART" id="SM00568">
    <property type="entry name" value="GRAM"/>
    <property type="match status" value="1"/>
</dbReference>
<feature type="compositionally biased region" description="Acidic residues" evidence="7">
    <location>
        <begin position="286"/>
        <end position="309"/>
    </location>
</feature>
<evidence type="ECO:0000313" key="9">
    <source>
        <dbReference type="EMBL" id="OTA39503.1"/>
    </source>
</evidence>
<gene>
    <name evidence="9" type="ORF">BTJ68_00523</name>
</gene>
<dbReference type="Pfam" id="PF02893">
    <property type="entry name" value="GRAM"/>
    <property type="match status" value="1"/>
</dbReference>
<feature type="region of interest" description="Disordered" evidence="7">
    <location>
        <begin position="893"/>
        <end position="962"/>
    </location>
</feature>
<evidence type="ECO:0000313" key="10">
    <source>
        <dbReference type="Proteomes" id="UP000194280"/>
    </source>
</evidence>
<feature type="compositionally biased region" description="Polar residues" evidence="7">
    <location>
        <begin position="1"/>
        <end position="21"/>
    </location>
</feature>
<dbReference type="Proteomes" id="UP000194280">
    <property type="component" value="Unassembled WGS sequence"/>
</dbReference>
<reference evidence="9 10" key="1">
    <citation type="submission" date="2017-01" db="EMBL/GenBank/DDBJ databases">
        <title>The recent genome duplication of the halophilic yeast Hortaea werneckii: insights from long-read sequencing.</title>
        <authorList>
            <person name="Sinha S."/>
            <person name="Flibotte S."/>
            <person name="Neira M."/>
            <person name="Lenassi M."/>
            <person name="Gostincar C."/>
            <person name="Stajich J.E."/>
            <person name="Nislow C.E."/>
        </authorList>
    </citation>
    <scope>NUCLEOTIDE SEQUENCE [LARGE SCALE GENOMIC DNA]</scope>
    <source>
        <strain evidence="9 10">EXF-2000</strain>
    </source>
</reference>
<dbReference type="InParanoid" id="A0A1Z5TU16"/>
<feature type="compositionally biased region" description="Polar residues" evidence="7">
    <location>
        <begin position="43"/>
        <end position="59"/>
    </location>
</feature>
<feature type="domain" description="VASt" evidence="8">
    <location>
        <begin position="389"/>
        <end position="561"/>
    </location>
</feature>
<evidence type="ECO:0000256" key="7">
    <source>
        <dbReference type="SAM" id="MobiDB-lite"/>
    </source>
</evidence>
<comment type="subcellular location">
    <subcellularLocation>
        <location evidence="1">Membrane</location>
        <topology evidence="1">Single-pass membrane protein</topology>
    </subcellularLocation>
</comment>
<comment type="similarity">
    <text evidence="3">Belongs to the IWR1/SLC7A6OS family.</text>
</comment>
<keyword evidence="4" id="KW-0812">Transmembrane</keyword>
<feature type="region of interest" description="Disordered" evidence="7">
    <location>
        <begin position="739"/>
        <end position="772"/>
    </location>
</feature>
<dbReference type="PROSITE" id="PS51778">
    <property type="entry name" value="VAST"/>
    <property type="match status" value="1"/>
</dbReference>
<dbReference type="GO" id="GO:0120015">
    <property type="term" value="F:sterol transfer activity"/>
    <property type="evidence" value="ECO:0007669"/>
    <property type="project" value="TreeGrafter"/>
</dbReference>
<dbReference type="VEuPathDB" id="FungiDB:BTJ68_00523"/>
<feature type="region of interest" description="Disordered" evidence="7">
    <location>
        <begin position="560"/>
        <end position="582"/>
    </location>
</feature>
<name>A0A1Z5TU16_HORWE</name>
<feature type="compositionally biased region" description="Acidic residues" evidence="7">
    <location>
        <begin position="912"/>
        <end position="923"/>
    </location>
</feature>
<evidence type="ECO:0000256" key="6">
    <source>
        <dbReference type="ARBA" id="ARBA00023136"/>
    </source>
</evidence>
<feature type="compositionally biased region" description="Basic and acidic residues" evidence="7">
    <location>
        <begin position="945"/>
        <end position="958"/>
    </location>
</feature>
<dbReference type="PANTHER" id="PTHR23319">
    <property type="entry name" value="GRAM DOMAIN CONTAINING 1B, ISOFORM E"/>
    <property type="match status" value="1"/>
</dbReference>
<feature type="compositionally biased region" description="Acidic residues" evidence="7">
    <location>
        <begin position="895"/>
        <end position="904"/>
    </location>
</feature>
<dbReference type="PANTHER" id="PTHR23319:SF4">
    <property type="entry name" value="GRAM DOMAIN CONTAINING 1B, ISOFORM E"/>
    <property type="match status" value="1"/>
</dbReference>
<feature type="region of interest" description="Disordered" evidence="7">
    <location>
        <begin position="1"/>
        <end position="109"/>
    </location>
</feature>
<feature type="compositionally biased region" description="Basic residues" evidence="7">
    <location>
        <begin position="566"/>
        <end position="576"/>
    </location>
</feature>
<dbReference type="Pfam" id="PF08574">
    <property type="entry name" value="Iwr1"/>
    <property type="match status" value="1"/>
</dbReference>
<dbReference type="GO" id="GO:0005886">
    <property type="term" value="C:plasma membrane"/>
    <property type="evidence" value="ECO:0007669"/>
    <property type="project" value="TreeGrafter"/>
</dbReference>
<dbReference type="Gene3D" id="2.30.29.30">
    <property type="entry name" value="Pleckstrin-homology domain (PH domain)/Phosphotyrosine-binding domain (PTB)"/>
    <property type="match status" value="1"/>
</dbReference>
<comment type="similarity">
    <text evidence="2">Belongs to the YSP2 family.</text>
</comment>
<dbReference type="CDD" id="cd13220">
    <property type="entry name" value="PH-GRAM_GRAMDC"/>
    <property type="match status" value="1"/>
</dbReference>
<dbReference type="AlphaFoldDB" id="A0A1Z5TU16"/>
<keyword evidence="6" id="KW-0472">Membrane</keyword>